<gene>
    <name evidence="2" type="ORF">SAMN05421659_11590</name>
</gene>
<evidence type="ECO:0000313" key="2">
    <source>
        <dbReference type="EMBL" id="SEW40061.1"/>
    </source>
</evidence>
<accession>A0A1I0RHA8</accession>
<sequence>MKYRLEEIFKKYNIFKYVSYMLILIAVVVIIIALLPVNSKTTYSTGEVVIRNAESDVIETALGETGSAIISVKTFSKNSYPIINQLVGRYYDALMSNDGTKLSKYTDSVENIDPLKRIINSQYIESYQGLDCYTMTGLIEGTYIVVVLYQVKYKNILTVTSYLDYFYVCTDLSGNVYITNKAVSDEVSAYNQLMYENNTIKGLEQFVANEYDAALKNDEQLAEFVKNLQQ</sequence>
<protein>
    <submittedName>
        <fullName evidence="2">Uncharacterized protein</fullName>
    </submittedName>
</protein>
<dbReference type="RefSeq" id="WP_092456280.1">
    <property type="nucleotide sequence ID" value="NZ_FOJI01000015.1"/>
</dbReference>
<keyword evidence="1" id="KW-0812">Transmembrane</keyword>
<dbReference type="Proteomes" id="UP000199701">
    <property type="component" value="Unassembled WGS sequence"/>
</dbReference>
<evidence type="ECO:0000256" key="1">
    <source>
        <dbReference type="SAM" id="Phobius"/>
    </source>
</evidence>
<dbReference type="EMBL" id="FOJI01000015">
    <property type="protein sequence ID" value="SEW40061.1"/>
    <property type="molecule type" value="Genomic_DNA"/>
</dbReference>
<reference evidence="2 3" key="1">
    <citation type="submission" date="2016-10" db="EMBL/GenBank/DDBJ databases">
        <authorList>
            <person name="de Groot N.N."/>
        </authorList>
    </citation>
    <scope>NUCLEOTIDE SEQUENCE [LARGE SCALE GENOMIC DNA]</scope>
    <source>
        <strain evidence="2 3">DSM 9179</strain>
    </source>
</reference>
<proteinExistence type="predicted"/>
<dbReference type="STRING" id="99656.SAMN05421659_11590"/>
<dbReference type="AlphaFoldDB" id="A0A1I0RHA8"/>
<feature type="transmembrane region" description="Helical" evidence="1">
    <location>
        <begin position="12"/>
        <end position="35"/>
    </location>
</feature>
<organism evidence="2 3">
    <name type="scientific">[Clostridium] fimetarium</name>
    <dbReference type="NCBI Taxonomy" id="99656"/>
    <lineage>
        <taxon>Bacteria</taxon>
        <taxon>Bacillati</taxon>
        <taxon>Bacillota</taxon>
        <taxon>Clostridia</taxon>
        <taxon>Lachnospirales</taxon>
        <taxon>Lachnospiraceae</taxon>
    </lineage>
</organism>
<name>A0A1I0RHA8_9FIRM</name>
<keyword evidence="1" id="KW-0472">Membrane</keyword>
<evidence type="ECO:0000313" key="3">
    <source>
        <dbReference type="Proteomes" id="UP000199701"/>
    </source>
</evidence>
<keyword evidence="3" id="KW-1185">Reference proteome</keyword>
<keyword evidence="1" id="KW-1133">Transmembrane helix</keyword>
<dbReference type="OrthoDB" id="1690999at2"/>